<gene>
    <name evidence="1" type="ORF">H3V53_03390</name>
</gene>
<dbReference type="InterPro" id="IPR022118">
    <property type="entry name" value="Peptidase_C70_AvrRpt2"/>
</dbReference>
<dbReference type="EMBL" id="JACFYJ010000003">
    <property type="protein sequence ID" value="MEI5996282.1"/>
    <property type="molecule type" value="Genomic_DNA"/>
</dbReference>
<accession>A0ABU8IL11</accession>
<dbReference type="Pfam" id="PF12385">
    <property type="entry name" value="Peptidase_C70"/>
    <property type="match status" value="1"/>
</dbReference>
<sequence length="235" mass="26062">MKSGLGVMHKRRRFLGLGTILTSISAFAPVPVMAKSFFDDAGDLPADWGLEIVSARQPPDADFCWLAAATMVLSWLGVRPTTLESTANWLGGEYRRLYHDGVGLPVDMIPEMAARLAMATAPLASLSLEWWEEKIVCGPMILIGMTDISPGPHARVLIGMSREAGSGELRVKYIDPLDGSTSSRSMRVVQRFYETLPIGHISQLPPTQVLYFDQPAFESRIQFRVREGVRERDQQ</sequence>
<evidence type="ECO:0000313" key="2">
    <source>
        <dbReference type="Proteomes" id="UP001386437"/>
    </source>
</evidence>
<name>A0ABU8IL11_9BURK</name>
<dbReference type="RefSeq" id="WP_336596719.1">
    <property type="nucleotide sequence ID" value="NZ_JACFYJ010000003.1"/>
</dbReference>
<protein>
    <recommendedName>
        <fullName evidence="3">Peptidase C39-like domain-containing protein</fullName>
    </recommendedName>
</protein>
<keyword evidence="2" id="KW-1185">Reference proteome</keyword>
<evidence type="ECO:0000313" key="1">
    <source>
        <dbReference type="EMBL" id="MEI5996282.1"/>
    </source>
</evidence>
<proteinExistence type="predicted"/>
<evidence type="ECO:0008006" key="3">
    <source>
        <dbReference type="Google" id="ProtNLM"/>
    </source>
</evidence>
<reference evidence="1 2" key="1">
    <citation type="journal article" date="2022" name="Arch. Microbiol.">
        <title>Paraburkholderia bengalensis sp. nov. isolated from roots of Oryza sativa, IR64.</title>
        <authorList>
            <person name="Nag P."/>
            <person name="Mondal N."/>
            <person name="Sarkar J."/>
            <person name="Das S."/>
        </authorList>
    </citation>
    <scope>NUCLEOTIDE SEQUENCE [LARGE SCALE GENOMIC DNA]</scope>
    <source>
        <strain evidence="1 2">IR64_4_BI</strain>
    </source>
</reference>
<comment type="caution">
    <text evidence="1">The sequence shown here is derived from an EMBL/GenBank/DDBJ whole genome shotgun (WGS) entry which is preliminary data.</text>
</comment>
<dbReference type="Proteomes" id="UP001386437">
    <property type="component" value="Unassembled WGS sequence"/>
</dbReference>
<organism evidence="1 2">
    <name type="scientific">Paraburkholderia bengalensis</name>
    <dbReference type="NCBI Taxonomy" id="2747562"/>
    <lineage>
        <taxon>Bacteria</taxon>
        <taxon>Pseudomonadati</taxon>
        <taxon>Pseudomonadota</taxon>
        <taxon>Betaproteobacteria</taxon>
        <taxon>Burkholderiales</taxon>
        <taxon>Burkholderiaceae</taxon>
        <taxon>Paraburkholderia</taxon>
    </lineage>
</organism>